<dbReference type="AlphaFoldDB" id="A0A4Y6PVY4"/>
<dbReference type="Pfam" id="PF00849">
    <property type="entry name" value="PseudoU_synth_2"/>
    <property type="match status" value="1"/>
</dbReference>
<dbReference type="InterPro" id="IPR042092">
    <property type="entry name" value="PsdUridine_s_RsuA/RluB/E/F_cat"/>
</dbReference>
<evidence type="ECO:0000256" key="1">
    <source>
        <dbReference type="ARBA" id="ARBA00008348"/>
    </source>
</evidence>
<evidence type="ECO:0000259" key="5">
    <source>
        <dbReference type="Pfam" id="PF00849"/>
    </source>
</evidence>
<evidence type="ECO:0000256" key="3">
    <source>
        <dbReference type="RuleBase" id="RU003887"/>
    </source>
</evidence>
<dbReference type="EMBL" id="CP041186">
    <property type="protein sequence ID" value="QDG52468.1"/>
    <property type="molecule type" value="Genomic_DNA"/>
</dbReference>
<dbReference type="InterPro" id="IPR006145">
    <property type="entry name" value="PsdUridine_synth_RsuA/RluA"/>
</dbReference>
<accession>A0A4Y6PVY4</accession>
<reference evidence="6 7" key="1">
    <citation type="submission" date="2019-06" db="EMBL/GenBank/DDBJ databases">
        <title>Persicimonas caeni gen. nov., sp. nov., a predatory bacterium isolated from solar saltern.</title>
        <authorList>
            <person name="Wang S."/>
        </authorList>
    </citation>
    <scope>NUCLEOTIDE SEQUENCE [LARGE SCALE GENOMIC DNA]</scope>
    <source>
        <strain evidence="6 7">YN101</strain>
    </source>
</reference>
<comment type="similarity">
    <text evidence="1 3">Belongs to the pseudouridine synthase RsuA family.</text>
</comment>
<dbReference type="InterPro" id="IPR020103">
    <property type="entry name" value="PsdUridine_synth_cat_dom_sf"/>
</dbReference>
<dbReference type="InterPro" id="IPR020094">
    <property type="entry name" value="TruA/RsuA/RluB/E/F_N"/>
</dbReference>
<dbReference type="Proteomes" id="UP000315995">
    <property type="component" value="Chromosome"/>
</dbReference>
<name>A0A4Y6PVY4_PERCE</name>
<dbReference type="InterPro" id="IPR000748">
    <property type="entry name" value="PsdUridine_synth_RsuA/RluB/E/F"/>
</dbReference>
<dbReference type="GO" id="GO:0009982">
    <property type="term" value="F:pseudouridine synthase activity"/>
    <property type="evidence" value="ECO:0007669"/>
    <property type="project" value="InterPro"/>
</dbReference>
<dbReference type="SUPFAM" id="SSF55120">
    <property type="entry name" value="Pseudouridine synthase"/>
    <property type="match status" value="1"/>
</dbReference>
<feature type="region of interest" description="Disordered" evidence="4">
    <location>
        <begin position="371"/>
        <end position="394"/>
    </location>
</feature>
<dbReference type="OrthoDB" id="9807213at2"/>
<dbReference type="GO" id="GO:0006364">
    <property type="term" value="P:rRNA processing"/>
    <property type="evidence" value="ECO:0007669"/>
    <property type="project" value="UniProtKB-ARBA"/>
</dbReference>
<dbReference type="NCBIfam" id="TIGR00093">
    <property type="entry name" value="pseudouridine synthase"/>
    <property type="match status" value="1"/>
</dbReference>
<dbReference type="PANTHER" id="PTHR47683">
    <property type="entry name" value="PSEUDOURIDINE SYNTHASE FAMILY PROTEIN-RELATED"/>
    <property type="match status" value="1"/>
</dbReference>
<keyword evidence="7" id="KW-1185">Reference proteome</keyword>
<proteinExistence type="inferred from homology"/>
<accession>A0A5B8Y7B2</accession>
<dbReference type="PROSITE" id="PS01149">
    <property type="entry name" value="PSI_RSU"/>
    <property type="match status" value="1"/>
</dbReference>
<dbReference type="GO" id="GO:0001522">
    <property type="term" value="P:pseudouridine synthesis"/>
    <property type="evidence" value="ECO:0007669"/>
    <property type="project" value="InterPro"/>
</dbReference>
<evidence type="ECO:0000256" key="2">
    <source>
        <dbReference type="ARBA" id="ARBA00023235"/>
    </source>
</evidence>
<dbReference type="InterPro" id="IPR018496">
    <property type="entry name" value="PsdUridine_synth_RsuA/RluB_CS"/>
</dbReference>
<keyword evidence="2 3" id="KW-0413">Isomerase</keyword>
<dbReference type="GO" id="GO:0140098">
    <property type="term" value="F:catalytic activity, acting on RNA"/>
    <property type="evidence" value="ECO:0007669"/>
    <property type="project" value="UniProtKB-ARBA"/>
</dbReference>
<gene>
    <name evidence="6" type="ORF">FIV42_17495</name>
</gene>
<feature type="compositionally biased region" description="Basic and acidic residues" evidence="4">
    <location>
        <begin position="375"/>
        <end position="386"/>
    </location>
</feature>
<dbReference type="Gene3D" id="3.30.70.1560">
    <property type="entry name" value="Alpha-L RNA-binding motif"/>
    <property type="match status" value="1"/>
</dbReference>
<sequence>MPTRPMAPRASGAPARAASSTSTSTETSICWWVTSTKITATRVRRAFTWATGTVPSGRRTRSSDRCHSTRTASRFRSGCALRFNSSRPNPAAARSMPAPKRLDKYLADATSLSRSDINAAWDAGRIEVRPDLGDSSAATWEPWPDDYELWSLIFDDDVVLLDGEVVEPSPARHYFALHKPEGILTTTSDPHGRECLEPWLDELPDTVFPVGRLDRPTTGFLLMTDDGDLCFCLLRKRFGVEKEYHLTVEGPVADDDERLARLEAGIDIGDRKPPATALRAEVVESGAEQSLLSVVVDEGRHRMVRRMARRAEFRLQHLHRPRIGPVTMDRQDEPLEAGEYRRLSDAEVDAMWQACGGREAARKRRIAALGRQAQKWRDQDRPHPRLEAWLSDNG</sequence>
<dbReference type="GO" id="GO:0003723">
    <property type="term" value="F:RNA binding"/>
    <property type="evidence" value="ECO:0007669"/>
    <property type="project" value="InterPro"/>
</dbReference>
<evidence type="ECO:0000313" key="6">
    <source>
        <dbReference type="EMBL" id="QDG52468.1"/>
    </source>
</evidence>
<protein>
    <recommendedName>
        <fullName evidence="3">Pseudouridine synthase</fullName>
        <ecNumber evidence="3">5.4.99.-</ecNumber>
    </recommendedName>
</protein>
<organism evidence="6 7">
    <name type="scientific">Persicimonas caeni</name>
    <dbReference type="NCBI Taxonomy" id="2292766"/>
    <lineage>
        <taxon>Bacteria</taxon>
        <taxon>Deltaproteobacteria</taxon>
        <taxon>Bradymonadales</taxon>
        <taxon>Bradymonadaceae</taxon>
        <taxon>Persicimonas</taxon>
    </lineage>
</organism>
<dbReference type="EC" id="5.4.99.-" evidence="3"/>
<dbReference type="Gene3D" id="3.30.70.580">
    <property type="entry name" value="Pseudouridine synthase I, catalytic domain, N-terminal subdomain"/>
    <property type="match status" value="1"/>
</dbReference>
<evidence type="ECO:0000313" key="7">
    <source>
        <dbReference type="Proteomes" id="UP000315995"/>
    </source>
</evidence>
<dbReference type="InterPro" id="IPR050343">
    <property type="entry name" value="RsuA_PseudoU_synthase"/>
</dbReference>
<dbReference type="PANTHER" id="PTHR47683:SF2">
    <property type="entry name" value="RNA-BINDING S4 DOMAIN-CONTAINING PROTEIN"/>
    <property type="match status" value="1"/>
</dbReference>
<feature type="region of interest" description="Disordered" evidence="4">
    <location>
        <begin position="1"/>
        <end position="21"/>
    </location>
</feature>
<evidence type="ECO:0000256" key="4">
    <source>
        <dbReference type="SAM" id="MobiDB-lite"/>
    </source>
</evidence>
<feature type="domain" description="Pseudouridine synthase RsuA/RluA-like" evidence="5">
    <location>
        <begin position="173"/>
        <end position="308"/>
    </location>
</feature>